<sequence>MNEFSALLTSSVLDKHKLIRQNHLHSLQYYYRQENIEYSFFRLNNETNQLNCSFFHTGRTGRNSFFHPHVNTYNYICYHKLFLVLYRFSLVNNEMLPLCSLRIPSHLHKDLLMLEIFLLHENNRDFHHKLFHYV</sequence>
<comment type="caution">
    <text evidence="1">The sequence shown here is derived from an EMBL/GenBank/DDBJ whole genome shotgun (WGS) entry which is preliminary data.</text>
</comment>
<dbReference type="EMBL" id="NSIT01000611">
    <property type="protein sequence ID" value="PJE77429.1"/>
    <property type="molecule type" value="Genomic_DNA"/>
</dbReference>
<accession>A0A2H9T2I7</accession>
<dbReference type="AlphaFoldDB" id="A0A2H9T2I7"/>
<reference evidence="1" key="1">
    <citation type="journal article" date="2017" name="Appl. Environ. Microbiol.">
        <title>Molecular characterization of an Endozoicomonas-like organism causing infection in king scallop Pecten maximus L.</title>
        <authorList>
            <person name="Cano I."/>
            <person name="van Aerle R."/>
            <person name="Ross S."/>
            <person name="Verner-Jeffreys D.W."/>
            <person name="Paley R.K."/>
            <person name="Rimmer G."/>
            <person name="Ryder D."/>
            <person name="Hooper P."/>
            <person name="Stone D."/>
            <person name="Feist S.W."/>
        </authorList>
    </citation>
    <scope>NUCLEOTIDE SEQUENCE</scope>
</reference>
<evidence type="ECO:0000313" key="1">
    <source>
        <dbReference type="EMBL" id="PJE77429.1"/>
    </source>
</evidence>
<name>A0A2H9T2I7_9ZZZZ</name>
<organism evidence="1">
    <name type="scientific">invertebrate metagenome</name>
    <dbReference type="NCBI Taxonomy" id="1711999"/>
    <lineage>
        <taxon>unclassified sequences</taxon>
        <taxon>metagenomes</taxon>
        <taxon>organismal metagenomes</taxon>
    </lineage>
</organism>
<gene>
    <name evidence="1" type="ORF">CI610_03647</name>
</gene>
<proteinExistence type="predicted"/>
<protein>
    <submittedName>
        <fullName evidence="1">Uncharacterized protein</fullName>
    </submittedName>
</protein>